<reference evidence="1 2" key="1">
    <citation type="journal article" date="2021" name="Hortic Res">
        <title>High-quality reference genome and annotation aids understanding of berry development for evergreen blueberry (Vaccinium darrowii).</title>
        <authorList>
            <person name="Yu J."/>
            <person name="Hulse-Kemp A.M."/>
            <person name="Babiker E."/>
            <person name="Staton M."/>
        </authorList>
    </citation>
    <scope>NUCLEOTIDE SEQUENCE [LARGE SCALE GENOMIC DNA]</scope>
    <source>
        <strain evidence="2">cv. NJ 8807/NJ 8810</strain>
        <tissue evidence="1">Young leaf</tissue>
    </source>
</reference>
<dbReference type="EMBL" id="CM037151">
    <property type="protein sequence ID" value="KAH7843575.1"/>
    <property type="molecule type" value="Genomic_DNA"/>
</dbReference>
<dbReference type="Proteomes" id="UP000828048">
    <property type="component" value="Chromosome 1"/>
</dbReference>
<accession>A0ACB7XSZ0</accession>
<evidence type="ECO:0000313" key="2">
    <source>
        <dbReference type="Proteomes" id="UP000828048"/>
    </source>
</evidence>
<name>A0ACB7XSZ0_9ERIC</name>
<proteinExistence type="predicted"/>
<protein>
    <submittedName>
        <fullName evidence="1">Uncharacterized protein</fullName>
    </submittedName>
</protein>
<gene>
    <name evidence="1" type="ORF">Vadar_018313</name>
</gene>
<keyword evidence="2" id="KW-1185">Reference proteome</keyword>
<sequence>MLPEMRSMRLEIMTRVQRVTVLQYSLSYIDIADDVRSFWGWVMKKRGVEDSWTLLFRVDASKLDWPVGFRMNVEFVMEANQALVSYDPESKQNNWKNGTEKSRSFIKKSRGGEEKIHDLTLVLKADYILYC</sequence>
<organism evidence="1 2">
    <name type="scientific">Vaccinium darrowii</name>
    <dbReference type="NCBI Taxonomy" id="229202"/>
    <lineage>
        <taxon>Eukaryota</taxon>
        <taxon>Viridiplantae</taxon>
        <taxon>Streptophyta</taxon>
        <taxon>Embryophyta</taxon>
        <taxon>Tracheophyta</taxon>
        <taxon>Spermatophyta</taxon>
        <taxon>Magnoliopsida</taxon>
        <taxon>eudicotyledons</taxon>
        <taxon>Gunneridae</taxon>
        <taxon>Pentapetalae</taxon>
        <taxon>asterids</taxon>
        <taxon>Ericales</taxon>
        <taxon>Ericaceae</taxon>
        <taxon>Vaccinioideae</taxon>
        <taxon>Vaccinieae</taxon>
        <taxon>Vaccinium</taxon>
    </lineage>
</organism>
<evidence type="ECO:0000313" key="1">
    <source>
        <dbReference type="EMBL" id="KAH7843575.1"/>
    </source>
</evidence>
<comment type="caution">
    <text evidence="1">The sequence shown here is derived from an EMBL/GenBank/DDBJ whole genome shotgun (WGS) entry which is preliminary data.</text>
</comment>